<organism evidence="1 2">
    <name type="scientific">Streptomyces canarius</name>
    <dbReference type="NCBI Taxonomy" id="285453"/>
    <lineage>
        <taxon>Bacteria</taxon>
        <taxon>Bacillati</taxon>
        <taxon>Actinomycetota</taxon>
        <taxon>Actinomycetes</taxon>
        <taxon>Kitasatosporales</taxon>
        <taxon>Streptomycetaceae</taxon>
        <taxon>Streptomyces</taxon>
    </lineage>
</organism>
<name>A0ABQ3CRJ8_9ACTN</name>
<proteinExistence type="predicted"/>
<gene>
    <name evidence="1" type="ORF">GCM10010345_34720</name>
</gene>
<sequence>MVDRADLGRVVGGTGVRGEVAARADHLDAVPPHGREVRSTGDEVHVGAGAVERGTDVGADGTGAEDCDFHRDAPFGLRDTAEVRTGAGGHVG</sequence>
<protein>
    <submittedName>
        <fullName evidence="1">Uncharacterized protein</fullName>
    </submittedName>
</protein>
<reference evidence="2" key="1">
    <citation type="journal article" date="2019" name="Int. J. Syst. Evol. Microbiol.">
        <title>The Global Catalogue of Microorganisms (GCM) 10K type strain sequencing project: providing services to taxonomists for standard genome sequencing and annotation.</title>
        <authorList>
            <consortium name="The Broad Institute Genomics Platform"/>
            <consortium name="The Broad Institute Genome Sequencing Center for Infectious Disease"/>
            <person name="Wu L."/>
            <person name="Ma J."/>
        </authorList>
    </citation>
    <scope>NUCLEOTIDE SEQUENCE [LARGE SCALE GENOMIC DNA]</scope>
    <source>
        <strain evidence="2">JCM 4733</strain>
    </source>
</reference>
<keyword evidence="2" id="KW-1185">Reference proteome</keyword>
<comment type="caution">
    <text evidence="1">The sequence shown here is derived from an EMBL/GenBank/DDBJ whole genome shotgun (WGS) entry which is preliminary data.</text>
</comment>
<dbReference type="Proteomes" id="UP000653644">
    <property type="component" value="Unassembled WGS sequence"/>
</dbReference>
<evidence type="ECO:0000313" key="1">
    <source>
        <dbReference type="EMBL" id="GHA27044.1"/>
    </source>
</evidence>
<accession>A0ABQ3CRJ8</accession>
<evidence type="ECO:0000313" key="2">
    <source>
        <dbReference type="Proteomes" id="UP000653644"/>
    </source>
</evidence>
<dbReference type="EMBL" id="BMVN01000010">
    <property type="protein sequence ID" value="GHA27044.1"/>
    <property type="molecule type" value="Genomic_DNA"/>
</dbReference>